<evidence type="ECO:0000313" key="4">
    <source>
        <dbReference type="EMBL" id="VEL36260.1"/>
    </source>
</evidence>
<proteinExistence type="inferred from homology"/>
<dbReference type="OrthoDB" id="6509831at2759"/>
<dbReference type="SUPFAM" id="SSF50156">
    <property type="entry name" value="PDZ domain-like"/>
    <property type="match status" value="1"/>
</dbReference>
<dbReference type="PANTHER" id="PTHR12259">
    <property type="entry name" value="RGS-GAIP INTERACTING PROTEIN GIPC"/>
    <property type="match status" value="1"/>
</dbReference>
<sequence>MPIFSIKKKKSFSPQKSRGGSIYDSTPSSPEDAYRTQNASTYRNSLPQSSLKSANPRKSVKKSSTRLKPFQCQLAHGSPTGLVSDFTNIRELYQKIADCFDIEPSDTTVRLLAAFFTCSNQCCVHSDIQTLSILDFLLHPQILFCTLNTHKLDMDRLLCGQLAVDDFIFAHLKGQRKEYTLLKNEEALGLTITDNGAGYAFIKRIRNDSSFAMSVTAAGGFLDAGDHIERVNNVNLVGKRHFEVAAFIRSLPVGNPFVIRLVSPEKSPLGK</sequence>
<feature type="compositionally biased region" description="Polar residues" evidence="2">
    <location>
        <begin position="23"/>
        <end position="53"/>
    </location>
</feature>
<feature type="domain" description="PDZ" evidence="3">
    <location>
        <begin position="178"/>
        <end position="250"/>
    </location>
</feature>
<organism evidence="4 5">
    <name type="scientific">Protopolystoma xenopodis</name>
    <dbReference type="NCBI Taxonomy" id="117903"/>
    <lineage>
        <taxon>Eukaryota</taxon>
        <taxon>Metazoa</taxon>
        <taxon>Spiralia</taxon>
        <taxon>Lophotrochozoa</taxon>
        <taxon>Platyhelminthes</taxon>
        <taxon>Monogenea</taxon>
        <taxon>Polyopisthocotylea</taxon>
        <taxon>Polystomatidea</taxon>
        <taxon>Polystomatidae</taxon>
        <taxon>Protopolystoma</taxon>
    </lineage>
</organism>
<name>A0A3S5B7R6_9PLAT</name>
<protein>
    <recommendedName>
        <fullName evidence="3">PDZ domain-containing protein</fullName>
    </recommendedName>
</protein>
<dbReference type="Pfam" id="PF25083">
    <property type="entry name" value="GIPC1_GH1"/>
    <property type="match status" value="2"/>
</dbReference>
<dbReference type="SMART" id="SM00228">
    <property type="entry name" value="PDZ"/>
    <property type="match status" value="1"/>
</dbReference>
<dbReference type="AlphaFoldDB" id="A0A3S5B7R6"/>
<dbReference type="InterPro" id="IPR056814">
    <property type="entry name" value="GIPC1-3_GH1"/>
</dbReference>
<dbReference type="Gene3D" id="2.30.42.10">
    <property type="match status" value="1"/>
</dbReference>
<feature type="region of interest" description="Disordered" evidence="2">
    <location>
        <begin position="1"/>
        <end position="66"/>
    </location>
</feature>
<dbReference type="InterPro" id="IPR001478">
    <property type="entry name" value="PDZ"/>
</dbReference>
<comment type="similarity">
    <text evidence="1">Belongs to the GIPC family.</text>
</comment>
<evidence type="ECO:0000259" key="3">
    <source>
        <dbReference type="PROSITE" id="PS50106"/>
    </source>
</evidence>
<accession>A0A3S5B7R6</accession>
<dbReference type="PROSITE" id="PS50106">
    <property type="entry name" value="PDZ"/>
    <property type="match status" value="1"/>
</dbReference>
<dbReference type="EMBL" id="CAAALY010251792">
    <property type="protein sequence ID" value="VEL36260.1"/>
    <property type="molecule type" value="Genomic_DNA"/>
</dbReference>
<evidence type="ECO:0000256" key="1">
    <source>
        <dbReference type="ARBA" id="ARBA00009011"/>
    </source>
</evidence>
<dbReference type="PANTHER" id="PTHR12259:SF1">
    <property type="entry name" value="GH21964P"/>
    <property type="match status" value="1"/>
</dbReference>
<comment type="caution">
    <text evidence="4">The sequence shown here is derived from an EMBL/GenBank/DDBJ whole genome shotgun (WGS) entry which is preliminary data.</text>
</comment>
<gene>
    <name evidence="4" type="ORF">PXEA_LOCUS29700</name>
</gene>
<evidence type="ECO:0000256" key="2">
    <source>
        <dbReference type="SAM" id="MobiDB-lite"/>
    </source>
</evidence>
<evidence type="ECO:0000313" key="5">
    <source>
        <dbReference type="Proteomes" id="UP000784294"/>
    </source>
</evidence>
<dbReference type="Proteomes" id="UP000784294">
    <property type="component" value="Unassembled WGS sequence"/>
</dbReference>
<dbReference type="InterPro" id="IPR017379">
    <property type="entry name" value="GIPC1/2/3"/>
</dbReference>
<dbReference type="InterPro" id="IPR036034">
    <property type="entry name" value="PDZ_sf"/>
</dbReference>
<keyword evidence="5" id="KW-1185">Reference proteome</keyword>
<reference evidence="4" key="1">
    <citation type="submission" date="2018-11" db="EMBL/GenBank/DDBJ databases">
        <authorList>
            <consortium name="Pathogen Informatics"/>
        </authorList>
    </citation>
    <scope>NUCLEOTIDE SEQUENCE</scope>
</reference>
<feature type="compositionally biased region" description="Basic residues" evidence="2">
    <location>
        <begin position="1"/>
        <end position="11"/>
    </location>
</feature>